<keyword evidence="4" id="KW-1185">Reference proteome</keyword>
<dbReference type="InterPro" id="IPR044094">
    <property type="entry name" value="AtsA-like_MBL-fold"/>
</dbReference>
<gene>
    <name evidence="3" type="ORF">OG2516_17535</name>
</gene>
<dbReference type="SUPFAM" id="SSF56281">
    <property type="entry name" value="Metallo-hydrolase/oxidoreductase"/>
    <property type="match status" value="1"/>
</dbReference>
<dbReference type="AlphaFoldDB" id="Q2CF73"/>
<dbReference type="InterPro" id="IPR001279">
    <property type="entry name" value="Metallo-B-lactamas"/>
</dbReference>
<dbReference type="OrthoDB" id="9803916at2"/>
<dbReference type="EMBL" id="AAOT01000014">
    <property type="protein sequence ID" value="EAR51254.1"/>
    <property type="molecule type" value="Genomic_DNA"/>
</dbReference>
<protein>
    <submittedName>
        <fullName evidence="3">Putative metallo-beta-lactamase superfamily protein</fullName>
    </submittedName>
</protein>
<sequence length="285" mass="30618">MTQNYVVLLGTKGGPAIRPGSSMPTSNLLCLEGEQIVVDCGLGVSRGLVDQGMQLRDLSLIFITHLHSDHYLELGPLLHTAWTAGLKTRVDVYGPAGVDAYWQAFLASMRADIDLRIEDEGRPDLRDLVAIHVMDAGHVMVRNGVAVSALRTEHPPLVDTFALSFKTDGVHVVFSGDTAPLPALEDFARGADLLIHEAMLKSALPALTARVGNGSEKLMQHLLRSHTSAHDVAQTATRAGATRLALSHLIPSDDPSYGPQDWHDAVAGHYDGALIVGHDGLRIDL</sequence>
<dbReference type="Gene3D" id="3.60.15.10">
    <property type="entry name" value="Ribonuclease Z/Hydroxyacylglutathione hydrolase-like"/>
    <property type="match status" value="1"/>
</dbReference>
<dbReference type="InterPro" id="IPR036866">
    <property type="entry name" value="RibonucZ/Hydroxyglut_hydro"/>
</dbReference>
<accession>Q2CF73</accession>
<name>Q2CF73_OCEGH</name>
<dbReference type="STRING" id="314256.OG2516_17535"/>
<dbReference type="HOGENOM" id="CLU_031317_0_2_5"/>
<proteinExistence type="predicted"/>
<organism evidence="3 4">
    <name type="scientific">Oceanicola granulosus (strain ATCC BAA-861 / DSM 15982 / KCTC 12143 / HTCC2516)</name>
    <dbReference type="NCBI Taxonomy" id="314256"/>
    <lineage>
        <taxon>Bacteria</taxon>
        <taxon>Pseudomonadati</taxon>
        <taxon>Pseudomonadota</taxon>
        <taxon>Alphaproteobacteria</taxon>
        <taxon>Rhodobacterales</taxon>
        <taxon>Roseobacteraceae</taxon>
        <taxon>Oceanicola</taxon>
    </lineage>
</organism>
<evidence type="ECO:0000259" key="2">
    <source>
        <dbReference type="SMART" id="SM00849"/>
    </source>
</evidence>
<feature type="domain" description="Metallo-beta-lactamase" evidence="2">
    <location>
        <begin position="23"/>
        <end position="215"/>
    </location>
</feature>
<dbReference type="Proteomes" id="UP000003635">
    <property type="component" value="Unassembled WGS sequence"/>
</dbReference>
<dbReference type="PANTHER" id="PTHR46018:SF2">
    <property type="entry name" value="ZINC PHOSPHODIESTERASE ELAC PROTEIN 1"/>
    <property type="match status" value="1"/>
</dbReference>
<dbReference type="SMART" id="SM00849">
    <property type="entry name" value="Lactamase_B"/>
    <property type="match status" value="1"/>
</dbReference>
<keyword evidence="1" id="KW-0378">Hydrolase</keyword>
<evidence type="ECO:0000256" key="1">
    <source>
        <dbReference type="ARBA" id="ARBA00022801"/>
    </source>
</evidence>
<reference evidence="3 4" key="1">
    <citation type="journal article" date="2010" name="J. Bacteriol.">
        <title>Genome sequences of Oceanicola granulosus HTCC2516(T) and Oceanicola batsensis HTCC2597(TDelta).</title>
        <authorList>
            <person name="Thrash J.C."/>
            <person name="Cho J.C."/>
            <person name="Vergin K.L."/>
            <person name="Giovannoni S.J."/>
        </authorList>
    </citation>
    <scope>NUCLEOTIDE SEQUENCE [LARGE SCALE GENOMIC DNA]</scope>
    <source>
        <strain evidence="4">ATCC BAA-861 / DSM 15982 / KCTC 12143 / HTCC2516</strain>
    </source>
</reference>
<dbReference type="Pfam" id="PF23023">
    <property type="entry name" value="Anti-Pycsar_Apyc1"/>
    <property type="match status" value="1"/>
</dbReference>
<comment type="caution">
    <text evidence="3">The sequence shown here is derived from an EMBL/GenBank/DDBJ whole genome shotgun (WGS) entry which is preliminary data.</text>
</comment>
<dbReference type="CDD" id="cd07719">
    <property type="entry name" value="arylsulfatase_AtsA-like_MBL-fold"/>
    <property type="match status" value="1"/>
</dbReference>
<evidence type="ECO:0000313" key="4">
    <source>
        <dbReference type="Proteomes" id="UP000003635"/>
    </source>
</evidence>
<dbReference type="GO" id="GO:0042781">
    <property type="term" value="F:3'-tRNA processing endoribonuclease activity"/>
    <property type="evidence" value="ECO:0007669"/>
    <property type="project" value="TreeGrafter"/>
</dbReference>
<dbReference type="eggNOG" id="COG1234">
    <property type="taxonomic scope" value="Bacteria"/>
</dbReference>
<evidence type="ECO:0000313" key="3">
    <source>
        <dbReference type="EMBL" id="EAR51254.1"/>
    </source>
</evidence>
<dbReference type="PANTHER" id="PTHR46018">
    <property type="entry name" value="ZINC PHOSPHODIESTERASE ELAC PROTEIN 1"/>
    <property type="match status" value="1"/>
</dbReference>